<protein>
    <submittedName>
        <fullName evidence="1">Cell filamentation protein</fullName>
    </submittedName>
</protein>
<dbReference type="Proteomes" id="UP000198640">
    <property type="component" value="Unassembled WGS sequence"/>
</dbReference>
<evidence type="ECO:0000313" key="2">
    <source>
        <dbReference type="Proteomes" id="UP000198640"/>
    </source>
</evidence>
<dbReference type="RefSeq" id="WP_218132762.1">
    <property type="nucleotide sequence ID" value="NZ_FNOY01000006.1"/>
</dbReference>
<sequence>MNKYALGGSQTAYQPGSGKRVLLNKLGITDLEEIDEAELLLLQQLYDRVLLQQLPAGVITTEHLKTWHRQWLLPLYDWAGAERSVNMGKNGFQFAAAAQIPYLLKRLDSDYLSKLALSCVNGR</sequence>
<dbReference type="Gene3D" id="1.10.3290.10">
    <property type="entry name" value="Fido-like domain"/>
    <property type="match status" value="1"/>
</dbReference>
<reference evidence="1 2" key="1">
    <citation type="submission" date="2016-10" db="EMBL/GenBank/DDBJ databases">
        <authorList>
            <person name="de Groot N.N."/>
        </authorList>
    </citation>
    <scope>NUCLEOTIDE SEQUENCE [LARGE SCALE GENOMIC DNA]</scope>
    <source>
        <strain evidence="1 2">Nm1</strain>
    </source>
</reference>
<dbReference type="InterPro" id="IPR036597">
    <property type="entry name" value="Fido-like_dom_sf"/>
</dbReference>
<name>A0A1H3DZ88_9PROT</name>
<accession>A0A1H3DZ88</accession>
<keyword evidence="2" id="KW-1185">Reference proteome</keyword>
<dbReference type="EMBL" id="FNOY01000006">
    <property type="protein sequence ID" value="SDX70984.1"/>
    <property type="molecule type" value="Genomic_DNA"/>
</dbReference>
<gene>
    <name evidence="1" type="ORF">SAMN05421881_100654</name>
</gene>
<proteinExistence type="predicted"/>
<dbReference type="AlphaFoldDB" id="A0A1H3DZ88"/>
<organism evidence="1 2">
    <name type="scientific">Nitrosomonas halophila</name>
    <dbReference type="NCBI Taxonomy" id="44576"/>
    <lineage>
        <taxon>Bacteria</taxon>
        <taxon>Pseudomonadati</taxon>
        <taxon>Pseudomonadota</taxon>
        <taxon>Betaproteobacteria</taxon>
        <taxon>Nitrosomonadales</taxon>
        <taxon>Nitrosomonadaceae</taxon>
        <taxon>Nitrosomonas</taxon>
    </lineage>
</organism>
<dbReference type="STRING" id="44576.SAMN05421881_100654"/>
<evidence type="ECO:0000313" key="1">
    <source>
        <dbReference type="EMBL" id="SDX70984.1"/>
    </source>
</evidence>
<dbReference type="SUPFAM" id="SSF140931">
    <property type="entry name" value="Fic-like"/>
    <property type="match status" value="1"/>
</dbReference>